<dbReference type="InterPro" id="IPR035965">
    <property type="entry name" value="PAS-like_dom_sf"/>
</dbReference>
<dbReference type="PANTHER" id="PTHR47429:SF2">
    <property type="entry name" value="PROTEIN TWIN LOV 1"/>
    <property type="match status" value="1"/>
</dbReference>
<keyword evidence="3" id="KW-0157">Chromophore</keyword>
<evidence type="ECO:0000256" key="2">
    <source>
        <dbReference type="ARBA" id="ARBA00022643"/>
    </source>
</evidence>
<dbReference type="STRING" id="641238.SAMN04490244_102214"/>
<evidence type="ECO:0000256" key="3">
    <source>
        <dbReference type="ARBA" id="ARBA00022991"/>
    </source>
</evidence>
<dbReference type="RefSeq" id="WP_092688821.1">
    <property type="nucleotide sequence ID" value="NZ_CBDDGO010000004.1"/>
</dbReference>
<dbReference type="AlphaFoldDB" id="A0A1H9RCM7"/>
<evidence type="ECO:0000256" key="1">
    <source>
        <dbReference type="ARBA" id="ARBA00022630"/>
    </source>
</evidence>
<dbReference type="PROSITE" id="PS50112">
    <property type="entry name" value="PAS"/>
    <property type="match status" value="1"/>
</dbReference>
<dbReference type="OrthoDB" id="489241at2"/>
<dbReference type="Gene3D" id="3.30.450.20">
    <property type="entry name" value="PAS domain"/>
    <property type="match status" value="1"/>
</dbReference>
<dbReference type="Pfam" id="PF13426">
    <property type="entry name" value="PAS_9"/>
    <property type="match status" value="1"/>
</dbReference>
<accession>A0A1H9RCM7</accession>
<dbReference type="PANTHER" id="PTHR47429">
    <property type="entry name" value="PROTEIN TWIN LOV 1"/>
    <property type="match status" value="1"/>
</dbReference>
<dbReference type="Proteomes" id="UP000198885">
    <property type="component" value="Unassembled WGS sequence"/>
</dbReference>
<organism evidence="5 6">
    <name type="scientific">Tranquillimonas rosea</name>
    <dbReference type="NCBI Taxonomy" id="641238"/>
    <lineage>
        <taxon>Bacteria</taxon>
        <taxon>Pseudomonadati</taxon>
        <taxon>Pseudomonadota</taxon>
        <taxon>Alphaproteobacteria</taxon>
        <taxon>Rhodobacterales</taxon>
        <taxon>Roseobacteraceae</taxon>
        <taxon>Tranquillimonas</taxon>
    </lineage>
</organism>
<keyword evidence="1" id="KW-0285">Flavoprotein</keyword>
<protein>
    <recommendedName>
        <fullName evidence="4">PAS domain-containing protein</fullName>
    </recommendedName>
</protein>
<dbReference type="SUPFAM" id="SSF55785">
    <property type="entry name" value="PYP-like sensor domain (PAS domain)"/>
    <property type="match status" value="1"/>
</dbReference>
<gene>
    <name evidence="5" type="ORF">SAMN04490244_102214</name>
</gene>
<proteinExistence type="predicted"/>
<evidence type="ECO:0000313" key="5">
    <source>
        <dbReference type="EMBL" id="SER70450.1"/>
    </source>
</evidence>
<dbReference type="InterPro" id="IPR000014">
    <property type="entry name" value="PAS"/>
</dbReference>
<keyword evidence="6" id="KW-1185">Reference proteome</keyword>
<evidence type="ECO:0000313" key="6">
    <source>
        <dbReference type="Proteomes" id="UP000198885"/>
    </source>
</evidence>
<evidence type="ECO:0000259" key="4">
    <source>
        <dbReference type="PROSITE" id="PS50112"/>
    </source>
</evidence>
<dbReference type="EMBL" id="FOGU01000002">
    <property type="protein sequence ID" value="SER70450.1"/>
    <property type="molecule type" value="Genomic_DNA"/>
</dbReference>
<reference evidence="5 6" key="1">
    <citation type="submission" date="2016-10" db="EMBL/GenBank/DDBJ databases">
        <authorList>
            <person name="de Groot N.N."/>
        </authorList>
    </citation>
    <scope>NUCLEOTIDE SEQUENCE [LARGE SCALE GENOMIC DNA]</scope>
    <source>
        <strain evidence="5 6">DSM 23042</strain>
    </source>
</reference>
<feature type="domain" description="PAS" evidence="4">
    <location>
        <begin position="11"/>
        <end position="84"/>
    </location>
</feature>
<sequence length="188" mass="21202">MPEHEAVADRLPKVLEDYFESSTVALSLADVSQEDLPLILANSSFYTLTGYGSDDVIGQNCRFLQGPDTTEDSLRDVRDFIADDETDSGRFPIVNYRKDGTRFHNFVFMSRLRRKDGSTRFILASQFDMTSAMDRVKLRRNDEQLSEHLRDIDLIGKEYGLAMMGSARILADSVAMLARLSLDSDDAT</sequence>
<dbReference type="NCBIfam" id="TIGR00229">
    <property type="entry name" value="sensory_box"/>
    <property type="match status" value="1"/>
</dbReference>
<name>A0A1H9RCM7_9RHOB</name>
<keyword evidence="2" id="KW-0288">FMN</keyword>